<dbReference type="RefSeq" id="WP_345068199.1">
    <property type="nucleotide sequence ID" value="NZ_BAABCN010000010.1"/>
</dbReference>
<protein>
    <recommendedName>
        <fullName evidence="3">alcohol dehydrogenase</fullName>
        <ecNumber evidence="3">1.1.1.1</ecNumber>
    </recommendedName>
</protein>
<keyword evidence="5" id="KW-0862">Zinc</keyword>
<dbReference type="InterPro" id="IPR020843">
    <property type="entry name" value="ER"/>
</dbReference>
<comment type="cofactor">
    <cofactor evidence="1">
        <name>Zn(2+)</name>
        <dbReference type="ChEBI" id="CHEBI:29105"/>
    </cofactor>
</comment>
<evidence type="ECO:0000313" key="10">
    <source>
        <dbReference type="EMBL" id="GAA3886034.1"/>
    </source>
</evidence>
<dbReference type="SMART" id="SM00829">
    <property type="entry name" value="PKS_ER"/>
    <property type="match status" value="1"/>
</dbReference>
<comment type="catalytic activity">
    <reaction evidence="7">
        <text>a secondary alcohol + NAD(+) = a ketone + NADH + H(+)</text>
        <dbReference type="Rhea" id="RHEA:10740"/>
        <dbReference type="ChEBI" id="CHEBI:15378"/>
        <dbReference type="ChEBI" id="CHEBI:17087"/>
        <dbReference type="ChEBI" id="CHEBI:35681"/>
        <dbReference type="ChEBI" id="CHEBI:57540"/>
        <dbReference type="ChEBI" id="CHEBI:57945"/>
        <dbReference type="EC" id="1.1.1.1"/>
    </reaction>
</comment>
<dbReference type="InterPro" id="IPR036291">
    <property type="entry name" value="NAD(P)-bd_dom_sf"/>
</dbReference>
<dbReference type="Pfam" id="PF00107">
    <property type="entry name" value="ADH_zinc_N"/>
    <property type="match status" value="1"/>
</dbReference>
<evidence type="ECO:0000256" key="3">
    <source>
        <dbReference type="ARBA" id="ARBA00013190"/>
    </source>
</evidence>
<evidence type="ECO:0000256" key="6">
    <source>
        <dbReference type="ARBA" id="ARBA00023002"/>
    </source>
</evidence>
<dbReference type="Gene3D" id="3.90.180.10">
    <property type="entry name" value="Medium-chain alcohol dehydrogenases, catalytic domain"/>
    <property type="match status" value="1"/>
</dbReference>
<dbReference type="PANTHER" id="PTHR42940:SF8">
    <property type="entry name" value="VACUOLAR PROTEIN SORTING-ASSOCIATED PROTEIN 11"/>
    <property type="match status" value="1"/>
</dbReference>
<dbReference type="Proteomes" id="UP001501803">
    <property type="component" value="Unassembled WGS sequence"/>
</dbReference>
<evidence type="ECO:0000259" key="9">
    <source>
        <dbReference type="SMART" id="SM00829"/>
    </source>
</evidence>
<dbReference type="InterPro" id="IPR011032">
    <property type="entry name" value="GroES-like_sf"/>
</dbReference>
<proteinExistence type="inferred from homology"/>
<dbReference type="InterPro" id="IPR013154">
    <property type="entry name" value="ADH-like_N"/>
</dbReference>
<name>A0ABP7KSM8_9MICO</name>
<evidence type="ECO:0000313" key="11">
    <source>
        <dbReference type="Proteomes" id="UP001501803"/>
    </source>
</evidence>
<gene>
    <name evidence="10" type="primary">adhP</name>
    <name evidence="10" type="ORF">GCM10022381_30200</name>
</gene>
<dbReference type="SUPFAM" id="SSF50129">
    <property type="entry name" value="GroES-like"/>
    <property type="match status" value="1"/>
</dbReference>
<comment type="catalytic activity">
    <reaction evidence="8">
        <text>a primary alcohol + NAD(+) = an aldehyde + NADH + H(+)</text>
        <dbReference type="Rhea" id="RHEA:10736"/>
        <dbReference type="ChEBI" id="CHEBI:15378"/>
        <dbReference type="ChEBI" id="CHEBI:15734"/>
        <dbReference type="ChEBI" id="CHEBI:17478"/>
        <dbReference type="ChEBI" id="CHEBI:57540"/>
        <dbReference type="ChEBI" id="CHEBI:57945"/>
        <dbReference type="EC" id="1.1.1.1"/>
    </reaction>
</comment>
<comment type="similarity">
    <text evidence="2">Belongs to the zinc-containing alcohol dehydrogenase family.</text>
</comment>
<feature type="domain" description="Enoyl reductase (ER)" evidence="9">
    <location>
        <begin position="10"/>
        <end position="309"/>
    </location>
</feature>
<reference evidence="11" key="1">
    <citation type="journal article" date="2019" name="Int. J. Syst. Evol. Microbiol.">
        <title>The Global Catalogue of Microorganisms (GCM) 10K type strain sequencing project: providing services to taxonomists for standard genome sequencing and annotation.</title>
        <authorList>
            <consortium name="The Broad Institute Genomics Platform"/>
            <consortium name="The Broad Institute Genome Sequencing Center for Infectious Disease"/>
            <person name="Wu L."/>
            <person name="Ma J."/>
        </authorList>
    </citation>
    <scope>NUCLEOTIDE SEQUENCE [LARGE SCALE GENOMIC DNA]</scope>
    <source>
        <strain evidence="11">JCM 17021</strain>
    </source>
</reference>
<evidence type="ECO:0000256" key="8">
    <source>
        <dbReference type="ARBA" id="ARBA00049243"/>
    </source>
</evidence>
<organism evidence="10 11">
    <name type="scientific">Leifsonia kafniensis</name>
    <dbReference type="NCBI Taxonomy" id="475957"/>
    <lineage>
        <taxon>Bacteria</taxon>
        <taxon>Bacillati</taxon>
        <taxon>Actinomycetota</taxon>
        <taxon>Actinomycetes</taxon>
        <taxon>Micrococcales</taxon>
        <taxon>Microbacteriaceae</taxon>
        <taxon>Leifsonia</taxon>
    </lineage>
</organism>
<dbReference type="PANTHER" id="PTHR42940">
    <property type="entry name" value="ALCOHOL DEHYDROGENASE 1-RELATED"/>
    <property type="match status" value="1"/>
</dbReference>
<keyword evidence="4" id="KW-0479">Metal-binding</keyword>
<evidence type="ECO:0000256" key="5">
    <source>
        <dbReference type="ARBA" id="ARBA00022833"/>
    </source>
</evidence>
<keyword evidence="11" id="KW-1185">Reference proteome</keyword>
<evidence type="ECO:0000256" key="4">
    <source>
        <dbReference type="ARBA" id="ARBA00022723"/>
    </source>
</evidence>
<sequence>MKAWHFSKTGEPLELVDIAAPTPGPGEVAIRVRAAGLCHSVIGLMDDEVWMKIANLPIVPGDEIAGEVTSLGEGVTAFHVGQRVVVWPRNELFGYLRNGGFAEHVIANEGSVIPIPDGMSFEIAAAISDSGQTSHNAVVSTGMVKAGEKVGVIGVGGLGLTGAKLVKLLGAELFVAEINEEAWQLATDAGASRVVRSILELKDEELDVIIDFAGMGVTTAEAIEAVKSEGRVVLVGMGRSEATINTHTMIMKQLKLLSVLGGVPADITAMLGYVDRGELSPQVELITFDEIPAGLDRLRNGDVRGRLVAVFGE</sequence>
<dbReference type="EMBL" id="BAABCN010000010">
    <property type="protein sequence ID" value="GAA3886034.1"/>
    <property type="molecule type" value="Genomic_DNA"/>
</dbReference>
<comment type="caution">
    <text evidence="10">The sequence shown here is derived from an EMBL/GenBank/DDBJ whole genome shotgun (WGS) entry which is preliminary data.</text>
</comment>
<accession>A0ABP7KSM8</accession>
<evidence type="ECO:0000256" key="7">
    <source>
        <dbReference type="ARBA" id="ARBA00049164"/>
    </source>
</evidence>
<dbReference type="InterPro" id="IPR013149">
    <property type="entry name" value="ADH-like_C"/>
</dbReference>
<dbReference type="EC" id="1.1.1.1" evidence="3"/>
<dbReference type="SUPFAM" id="SSF51735">
    <property type="entry name" value="NAD(P)-binding Rossmann-fold domains"/>
    <property type="match status" value="1"/>
</dbReference>
<keyword evidence="6" id="KW-0560">Oxidoreductase</keyword>
<dbReference type="Pfam" id="PF08240">
    <property type="entry name" value="ADH_N"/>
    <property type="match status" value="1"/>
</dbReference>
<evidence type="ECO:0000256" key="1">
    <source>
        <dbReference type="ARBA" id="ARBA00001947"/>
    </source>
</evidence>
<evidence type="ECO:0000256" key="2">
    <source>
        <dbReference type="ARBA" id="ARBA00008072"/>
    </source>
</evidence>